<dbReference type="PANTHER" id="PTHR47382:SF1">
    <property type="entry name" value="USPA DOMAIN-CONTAINING PROTEIN"/>
    <property type="match status" value="1"/>
</dbReference>
<dbReference type="SUPFAM" id="SSF52402">
    <property type="entry name" value="Adenine nucleotide alpha hydrolases-like"/>
    <property type="match status" value="1"/>
</dbReference>
<dbReference type="Gramene" id="OE9A045037T1">
    <property type="protein sequence ID" value="OE9A045037C1"/>
    <property type="gene ID" value="OE9A045037"/>
</dbReference>
<comment type="caution">
    <text evidence="1">The sequence shown here is derived from an EMBL/GenBank/DDBJ whole genome shotgun (WGS) entry which is preliminary data.</text>
</comment>
<proteinExistence type="predicted"/>
<gene>
    <name evidence="1" type="ORF">OLEA9_A045037</name>
</gene>
<accession>A0A8S0PWN5</accession>
<protein>
    <submittedName>
        <fullName evidence="1">U-box domain-containing protein 54</fullName>
    </submittedName>
</protein>
<organism evidence="1 2">
    <name type="scientific">Olea europaea subsp. europaea</name>
    <dbReference type="NCBI Taxonomy" id="158383"/>
    <lineage>
        <taxon>Eukaryota</taxon>
        <taxon>Viridiplantae</taxon>
        <taxon>Streptophyta</taxon>
        <taxon>Embryophyta</taxon>
        <taxon>Tracheophyta</taxon>
        <taxon>Spermatophyta</taxon>
        <taxon>Magnoliopsida</taxon>
        <taxon>eudicotyledons</taxon>
        <taxon>Gunneridae</taxon>
        <taxon>Pentapetalae</taxon>
        <taxon>asterids</taxon>
        <taxon>lamiids</taxon>
        <taxon>Lamiales</taxon>
        <taxon>Oleaceae</taxon>
        <taxon>Oleeae</taxon>
        <taxon>Olea</taxon>
    </lineage>
</organism>
<reference evidence="1 2" key="1">
    <citation type="submission" date="2019-12" db="EMBL/GenBank/DDBJ databases">
        <authorList>
            <person name="Alioto T."/>
            <person name="Alioto T."/>
            <person name="Gomez Garrido J."/>
        </authorList>
    </citation>
    <scope>NUCLEOTIDE SEQUENCE [LARGE SCALE GENOMIC DNA]</scope>
</reference>
<keyword evidence="2" id="KW-1185">Reference proteome</keyword>
<dbReference type="InterPro" id="IPR014729">
    <property type="entry name" value="Rossmann-like_a/b/a_fold"/>
</dbReference>
<dbReference type="EMBL" id="CACTIH010000292">
    <property type="protein sequence ID" value="CAA2958909.1"/>
    <property type="molecule type" value="Genomic_DNA"/>
</dbReference>
<dbReference type="Proteomes" id="UP000594638">
    <property type="component" value="Unassembled WGS sequence"/>
</dbReference>
<dbReference type="Gene3D" id="3.40.50.620">
    <property type="entry name" value="HUPs"/>
    <property type="match status" value="1"/>
</dbReference>
<dbReference type="OrthoDB" id="1898565at2759"/>
<name>A0A8S0PWN5_OLEEU</name>
<dbReference type="PANTHER" id="PTHR47382">
    <property type="entry name" value="U-BOX DOMAIN-CONTAINING PROTEIN 52-LIKE"/>
    <property type="match status" value="1"/>
</dbReference>
<evidence type="ECO:0000313" key="1">
    <source>
        <dbReference type="EMBL" id="CAA2958909.1"/>
    </source>
</evidence>
<dbReference type="AlphaFoldDB" id="A0A8S0PWN5"/>
<sequence length="240" mass="26905">MELGGNPMAAEEGSNRRNWKVASSPEIVEIVEESKSMDEGFNDIYVAVGKNDLHIVKWALDHAVSPGKNRVFLVHVFPPITYIPTPVGRLSKSQLSKEQAQVYVNEESNRRRNLLEKYIRLCIDAEVAVETMLVESNSAAKAILDLIHVVNITNLVIGTKQSHFTRLSGKGQGKGEYVQKHAPEFCKVTLVLDGKRTKGLQMHKAKEIVPSKIASSKRPDINRQSERNFFDCICFPSKFT</sequence>
<dbReference type="CDD" id="cd01989">
    <property type="entry name" value="USP_STK_Ubox_N"/>
    <property type="match status" value="1"/>
</dbReference>
<evidence type="ECO:0000313" key="2">
    <source>
        <dbReference type="Proteomes" id="UP000594638"/>
    </source>
</evidence>